<dbReference type="SUPFAM" id="SSF53756">
    <property type="entry name" value="UDP-Glycosyltransferase/glycogen phosphorylase"/>
    <property type="match status" value="1"/>
</dbReference>
<dbReference type="RefSeq" id="WP_147041833.1">
    <property type="nucleotide sequence ID" value="NZ_BAABIR010000001.1"/>
</dbReference>
<dbReference type="GO" id="GO:0016758">
    <property type="term" value="F:hexosyltransferase activity"/>
    <property type="evidence" value="ECO:0007669"/>
    <property type="project" value="TreeGrafter"/>
</dbReference>
<dbReference type="NCBIfam" id="TIGR04063">
    <property type="entry name" value="stp3"/>
    <property type="match status" value="1"/>
</dbReference>
<evidence type="ECO:0000259" key="1">
    <source>
        <dbReference type="Pfam" id="PF13579"/>
    </source>
</evidence>
<dbReference type="PANTHER" id="PTHR45947">
    <property type="entry name" value="SULFOQUINOVOSYL TRANSFERASE SQD2"/>
    <property type="match status" value="1"/>
</dbReference>
<dbReference type="CDD" id="cd03794">
    <property type="entry name" value="GT4_WbuB-like"/>
    <property type="match status" value="1"/>
</dbReference>
<dbReference type="Pfam" id="PF13579">
    <property type="entry name" value="Glyco_trans_4_4"/>
    <property type="match status" value="1"/>
</dbReference>
<dbReference type="Pfam" id="PF13692">
    <property type="entry name" value="Glyco_trans_1_4"/>
    <property type="match status" value="1"/>
</dbReference>
<evidence type="ECO:0000313" key="2">
    <source>
        <dbReference type="EMBL" id="TXC62445.1"/>
    </source>
</evidence>
<sequence length="400" mass="43612">MRILHILDHGLPMHSGYTFRTRAIVKAQQSLGCDVRCLTGPRHSAPGPAVEVVDGIVFHRTPAPPPARAPIGEWREVGAMRARIEALVREWRPDILHAHSPVLTALAAQPVARRHGLPLVYEIRAFWEDAAVGNGTGREGSLRYRATRWLETRAARRADAVAVICEGLRGDLIARGIPGDKLFVSPNGVDMALFGDPIATDPAFARQIGLEGAEVIGFIGSFYDYEGLDDLIEAMPRLIARRPAAHLLLVGGGPMEAALKAQAAASSAAGRIHFTGRVPHQEVERYYALVDVLAYPRKAMRLTELVTPLKPLEAMAQLKLVAASNVGGHRELIEDGVTGTLFAPDDPDALADALAGLLEDRAIWPQRRAAARAFVERERNWSSNISRYRAVYQRLTGKAS</sequence>
<dbReference type="OrthoDB" id="9790710at2"/>
<keyword evidence="2" id="KW-0808">Transferase</keyword>
<dbReference type="PANTHER" id="PTHR45947:SF3">
    <property type="entry name" value="SULFOQUINOVOSYL TRANSFERASE SQD2"/>
    <property type="match status" value="1"/>
</dbReference>
<proteinExistence type="predicted"/>
<accession>A0A5C6TR83</accession>
<keyword evidence="3" id="KW-1185">Reference proteome</keyword>
<dbReference type="EMBL" id="VOQQ01000001">
    <property type="protein sequence ID" value="TXC62445.1"/>
    <property type="molecule type" value="Genomic_DNA"/>
</dbReference>
<protein>
    <submittedName>
        <fullName evidence="2">Glycosyltransferase, exosortase A system-associated</fullName>
    </submittedName>
</protein>
<organism evidence="2 3">
    <name type="scientific">Allosphingosinicella ginsenosidimutans</name>
    <dbReference type="NCBI Taxonomy" id="1176539"/>
    <lineage>
        <taxon>Bacteria</taxon>
        <taxon>Pseudomonadati</taxon>
        <taxon>Pseudomonadota</taxon>
        <taxon>Alphaproteobacteria</taxon>
        <taxon>Sphingomonadales</taxon>
        <taxon>Sphingomonadaceae</taxon>
        <taxon>Allosphingosinicella</taxon>
    </lineage>
</organism>
<dbReference type="InterPro" id="IPR028098">
    <property type="entry name" value="Glyco_trans_4-like_N"/>
</dbReference>
<dbReference type="Proteomes" id="UP000321249">
    <property type="component" value="Unassembled WGS sequence"/>
</dbReference>
<dbReference type="InterPro" id="IPR024004">
    <property type="entry name" value="PEP-CTERM/XrtA_GlycosylTrfase"/>
</dbReference>
<comment type="caution">
    <text evidence="2">The sequence shown here is derived from an EMBL/GenBank/DDBJ whole genome shotgun (WGS) entry which is preliminary data.</text>
</comment>
<dbReference type="AlphaFoldDB" id="A0A5C6TR83"/>
<feature type="domain" description="Glycosyltransferase subfamily 4-like N-terminal" evidence="1">
    <location>
        <begin position="16"/>
        <end position="188"/>
    </location>
</feature>
<gene>
    <name evidence="2" type="ORF">FRZ32_01500</name>
</gene>
<dbReference type="Gene3D" id="3.40.50.2000">
    <property type="entry name" value="Glycogen Phosphorylase B"/>
    <property type="match status" value="2"/>
</dbReference>
<dbReference type="InterPro" id="IPR050194">
    <property type="entry name" value="Glycosyltransferase_grp1"/>
</dbReference>
<evidence type="ECO:0000313" key="3">
    <source>
        <dbReference type="Proteomes" id="UP000321249"/>
    </source>
</evidence>
<name>A0A5C6TR83_9SPHN</name>
<reference evidence="2 3" key="1">
    <citation type="journal article" date="2015" name="J. Microbiol.">
        <title>Sphingosinicella ginsenosidimutans sp. nov., with ginsenoside converting activity.</title>
        <authorList>
            <person name="Kim J.K."/>
            <person name="Kang M.S."/>
            <person name="Park S.C."/>
            <person name="Kim K.M."/>
            <person name="Choi K."/>
            <person name="Yoon M.H."/>
            <person name="Im W.T."/>
        </authorList>
    </citation>
    <scope>NUCLEOTIDE SEQUENCE [LARGE SCALE GENOMIC DNA]</scope>
    <source>
        <strain evidence="2 3">BS-11</strain>
    </source>
</reference>